<dbReference type="GO" id="GO:0000981">
    <property type="term" value="F:DNA-binding transcription factor activity, RNA polymerase II-specific"/>
    <property type="evidence" value="ECO:0007669"/>
    <property type="project" value="TreeGrafter"/>
</dbReference>
<evidence type="ECO:0000313" key="1">
    <source>
        <dbReference type="EMBL" id="KAJ5088388.1"/>
    </source>
</evidence>
<dbReference type="PANTHER" id="PTHR47657:SF3">
    <property type="entry name" value="ORSELLINIC ACID_F9775 BIOSYNTHESIS CLUSTER PROTEIN D-RELATED"/>
    <property type="match status" value="1"/>
</dbReference>
<dbReference type="AlphaFoldDB" id="A0A9W9EUV3"/>
<gene>
    <name evidence="1" type="ORF">N7456_012004</name>
</gene>
<organism evidence="1 2">
    <name type="scientific">Penicillium angulare</name>
    <dbReference type="NCBI Taxonomy" id="116970"/>
    <lineage>
        <taxon>Eukaryota</taxon>
        <taxon>Fungi</taxon>
        <taxon>Dikarya</taxon>
        <taxon>Ascomycota</taxon>
        <taxon>Pezizomycotina</taxon>
        <taxon>Eurotiomycetes</taxon>
        <taxon>Eurotiomycetidae</taxon>
        <taxon>Eurotiales</taxon>
        <taxon>Aspergillaceae</taxon>
        <taxon>Penicillium</taxon>
    </lineage>
</organism>
<protein>
    <submittedName>
        <fullName evidence="1">Uncharacterized protein</fullName>
    </submittedName>
</protein>
<comment type="caution">
    <text evidence="1">The sequence shown here is derived from an EMBL/GenBank/DDBJ whole genome shotgun (WGS) entry which is preliminary data.</text>
</comment>
<sequence length="188" mass="21870">MRSILEANNNLSTSKAISEVQPQQQQNINLQEHEPEPGNSLSGYNGLKQNSKISKDHYSQSLNELRILIENTFPSTDARYSAFIRALELLWSRYELIIDATNPILSSELWPQIFSWLYLLPNIVSLEMQQRHPVALVLFSYFAVLLQELDSVWFIQGWSSHIVRRISNDLDNFHSPFLSWPRMRLLLV</sequence>
<keyword evidence="2" id="KW-1185">Reference proteome</keyword>
<evidence type="ECO:0000313" key="2">
    <source>
        <dbReference type="Proteomes" id="UP001149165"/>
    </source>
</evidence>
<name>A0A9W9EUV3_9EURO</name>
<reference evidence="1" key="1">
    <citation type="submission" date="2022-11" db="EMBL/GenBank/DDBJ databases">
        <authorList>
            <person name="Petersen C."/>
        </authorList>
    </citation>
    <scope>NUCLEOTIDE SEQUENCE</scope>
    <source>
        <strain evidence="1">IBT 30069</strain>
    </source>
</reference>
<dbReference type="OrthoDB" id="5226580at2759"/>
<dbReference type="PANTHER" id="PTHR47657">
    <property type="entry name" value="STEROL REGULATORY ELEMENT-BINDING PROTEIN ECM22"/>
    <property type="match status" value="1"/>
</dbReference>
<dbReference type="InterPro" id="IPR052400">
    <property type="entry name" value="Zn2-C6_fungal_TF"/>
</dbReference>
<reference evidence="1" key="2">
    <citation type="journal article" date="2023" name="IMA Fungus">
        <title>Comparative genomic study of the Penicillium genus elucidates a diverse pangenome and 15 lateral gene transfer events.</title>
        <authorList>
            <person name="Petersen C."/>
            <person name="Sorensen T."/>
            <person name="Nielsen M.R."/>
            <person name="Sondergaard T.E."/>
            <person name="Sorensen J.L."/>
            <person name="Fitzpatrick D.A."/>
            <person name="Frisvad J.C."/>
            <person name="Nielsen K.L."/>
        </authorList>
    </citation>
    <scope>NUCLEOTIDE SEQUENCE</scope>
    <source>
        <strain evidence="1">IBT 30069</strain>
    </source>
</reference>
<dbReference type="Proteomes" id="UP001149165">
    <property type="component" value="Unassembled WGS sequence"/>
</dbReference>
<dbReference type="EMBL" id="JAPQKH010000007">
    <property type="protein sequence ID" value="KAJ5088388.1"/>
    <property type="molecule type" value="Genomic_DNA"/>
</dbReference>
<accession>A0A9W9EUV3</accession>
<proteinExistence type="predicted"/>